<dbReference type="PANTHER" id="PTHR46580">
    <property type="entry name" value="SENSOR KINASE-RELATED"/>
    <property type="match status" value="1"/>
</dbReference>
<feature type="compositionally biased region" description="Acidic residues" evidence="2">
    <location>
        <begin position="34"/>
        <end position="48"/>
    </location>
</feature>
<dbReference type="AlphaFoldDB" id="A6GJE3"/>
<dbReference type="eggNOG" id="COG3391">
    <property type="taxonomic scope" value="Bacteria"/>
</dbReference>
<gene>
    <name evidence="3" type="ORF">PPSIR1_03188</name>
</gene>
<dbReference type="InterPro" id="IPR028994">
    <property type="entry name" value="Integrin_alpha_N"/>
</dbReference>
<dbReference type="Proteomes" id="UP000005801">
    <property type="component" value="Unassembled WGS sequence"/>
</dbReference>
<dbReference type="InterPro" id="IPR013517">
    <property type="entry name" value="FG-GAP"/>
</dbReference>
<name>A6GJE3_9BACT</name>
<reference evidence="3 4" key="1">
    <citation type="submission" date="2007-06" db="EMBL/GenBank/DDBJ databases">
        <authorList>
            <person name="Shimkets L."/>
            <person name="Ferriera S."/>
            <person name="Johnson J."/>
            <person name="Kravitz S."/>
            <person name="Beeson K."/>
            <person name="Sutton G."/>
            <person name="Rogers Y.-H."/>
            <person name="Friedman R."/>
            <person name="Frazier M."/>
            <person name="Venter J.C."/>
        </authorList>
    </citation>
    <scope>NUCLEOTIDE SEQUENCE [LARGE SCALE GENOMIC DNA]</scope>
    <source>
        <strain evidence="3 4">SIR-1</strain>
    </source>
</reference>
<evidence type="ECO:0000313" key="4">
    <source>
        <dbReference type="Proteomes" id="UP000005801"/>
    </source>
</evidence>
<keyword evidence="1" id="KW-0732">Signal</keyword>
<dbReference type="Pfam" id="PF13517">
    <property type="entry name" value="FG-GAP_3"/>
    <property type="match status" value="1"/>
</dbReference>
<organism evidence="3 4">
    <name type="scientific">Plesiocystis pacifica SIR-1</name>
    <dbReference type="NCBI Taxonomy" id="391625"/>
    <lineage>
        <taxon>Bacteria</taxon>
        <taxon>Pseudomonadati</taxon>
        <taxon>Myxococcota</taxon>
        <taxon>Polyangia</taxon>
        <taxon>Nannocystales</taxon>
        <taxon>Nannocystaceae</taxon>
        <taxon>Plesiocystis</taxon>
    </lineage>
</organism>
<dbReference type="STRING" id="391625.PPSIR1_03188"/>
<dbReference type="SUPFAM" id="SSF69318">
    <property type="entry name" value="Integrin alpha N-terminal domain"/>
    <property type="match status" value="1"/>
</dbReference>
<protein>
    <submittedName>
        <fullName evidence="3">Uncharacterized protein</fullName>
    </submittedName>
</protein>
<feature type="region of interest" description="Disordered" evidence="2">
    <location>
        <begin position="31"/>
        <end position="122"/>
    </location>
</feature>
<keyword evidence="4" id="KW-1185">Reference proteome</keyword>
<dbReference type="EMBL" id="ABCS01000155">
    <property type="protein sequence ID" value="EDM74006.1"/>
    <property type="molecule type" value="Genomic_DNA"/>
</dbReference>
<evidence type="ECO:0000256" key="1">
    <source>
        <dbReference type="ARBA" id="ARBA00022729"/>
    </source>
</evidence>
<dbReference type="Gene3D" id="2.130.10.130">
    <property type="entry name" value="Integrin alpha, N-terminal"/>
    <property type="match status" value="2"/>
</dbReference>
<evidence type="ECO:0000313" key="3">
    <source>
        <dbReference type="EMBL" id="EDM74006.1"/>
    </source>
</evidence>
<sequence>MHGAMTHSPKLLAPIALLTLSACVVKLPGNLEGGQDEGDTLGEADADEGLPTAESSSEGCDDEGDPPLESCETGDITAESAESSEGLPTAESSEGLPTAESAEESESETQTTDDGNDTDPIDAALSSWGLERFQSQVNLSHIYPHFGDFDGDGDLDIINYRGNGVDLVENLGNGEFVISGSRDFNLPVTAVAPGDFDGDGIDDLVFYDGQSGADKVYVLMSEGPFELGPPQAVTSPGDGDIGWSVVAFDVNGDDEDDLIVRTQNGGGTVLLSWFGGFDPWLPIAPPSCHIDEFLVGDLDLHPDGFEDLMTVGKCDGDLNPIQLGVHLRGEPINPYTQTQLVMDPDHSLIGMPARLHDFDGDGDLDFIAQLNHEDGMSVSLNDGAGGYEAPLALDYSVVDMEYMVFPLDLEDGQVAYVLDQDWLRQLVSVLFVTPELTLQTEQVYHYELHGTVVGSADFDNDGRADLLVRDTFGEDMSVWTAGGWGP</sequence>
<comment type="caution">
    <text evidence="3">The sequence shown here is derived from an EMBL/GenBank/DDBJ whole genome shotgun (WGS) entry which is preliminary data.</text>
</comment>
<evidence type="ECO:0000256" key="2">
    <source>
        <dbReference type="SAM" id="MobiDB-lite"/>
    </source>
</evidence>
<accession>A6GJE3</accession>
<proteinExistence type="predicted"/>
<dbReference type="PANTHER" id="PTHR46580:SF2">
    <property type="entry name" value="MAM DOMAIN-CONTAINING PROTEIN"/>
    <property type="match status" value="1"/>
</dbReference>